<feature type="compositionally biased region" description="Polar residues" evidence="1">
    <location>
        <begin position="60"/>
        <end position="70"/>
    </location>
</feature>
<sequence>WSKPSLTSLEDAGSIPAESDPSPKQGAHPSVGQGIGSSFAAVVSPHHSDNIPVTGMRQPTVHSTVANSMAGSRDREDRHR</sequence>
<accession>A0A914X575</accession>
<evidence type="ECO:0000313" key="2">
    <source>
        <dbReference type="Proteomes" id="UP000887566"/>
    </source>
</evidence>
<evidence type="ECO:0000256" key="1">
    <source>
        <dbReference type="SAM" id="MobiDB-lite"/>
    </source>
</evidence>
<feature type="region of interest" description="Disordered" evidence="1">
    <location>
        <begin position="1"/>
        <end position="80"/>
    </location>
</feature>
<dbReference type="AlphaFoldDB" id="A0A914X575"/>
<keyword evidence="2" id="KW-1185">Reference proteome</keyword>
<dbReference type="WBParaSite" id="PSAMB.scaffold6458size9436.g28588.t1">
    <property type="protein sequence ID" value="PSAMB.scaffold6458size9436.g28588.t1"/>
    <property type="gene ID" value="PSAMB.scaffold6458size9436.g28588"/>
</dbReference>
<protein>
    <submittedName>
        <fullName evidence="3">Uncharacterized protein</fullName>
    </submittedName>
</protein>
<evidence type="ECO:0000313" key="3">
    <source>
        <dbReference type="WBParaSite" id="PSAMB.scaffold6458size9436.g28588.t1"/>
    </source>
</evidence>
<reference evidence="3" key="1">
    <citation type="submission" date="2022-11" db="UniProtKB">
        <authorList>
            <consortium name="WormBaseParasite"/>
        </authorList>
    </citation>
    <scope>IDENTIFICATION</scope>
</reference>
<name>A0A914X575_9BILA</name>
<proteinExistence type="predicted"/>
<dbReference type="Proteomes" id="UP000887566">
    <property type="component" value="Unplaced"/>
</dbReference>
<organism evidence="2 3">
    <name type="scientific">Plectus sambesii</name>
    <dbReference type="NCBI Taxonomy" id="2011161"/>
    <lineage>
        <taxon>Eukaryota</taxon>
        <taxon>Metazoa</taxon>
        <taxon>Ecdysozoa</taxon>
        <taxon>Nematoda</taxon>
        <taxon>Chromadorea</taxon>
        <taxon>Plectida</taxon>
        <taxon>Plectina</taxon>
        <taxon>Plectoidea</taxon>
        <taxon>Plectidae</taxon>
        <taxon>Plectus</taxon>
    </lineage>
</organism>